<feature type="transmembrane region" description="Helical" evidence="1">
    <location>
        <begin position="287"/>
        <end position="313"/>
    </location>
</feature>
<evidence type="ECO:0000313" key="2">
    <source>
        <dbReference type="EMBL" id="ELA42685.1"/>
    </source>
</evidence>
<dbReference type="AlphaFoldDB" id="L2GQB8"/>
<feature type="transmembrane region" description="Helical" evidence="1">
    <location>
        <begin position="101"/>
        <end position="118"/>
    </location>
</feature>
<dbReference type="EMBL" id="JH370131">
    <property type="protein sequence ID" value="ELA42685.1"/>
    <property type="molecule type" value="Genomic_DNA"/>
</dbReference>
<reference evidence="3" key="1">
    <citation type="submission" date="2011-05" db="EMBL/GenBank/DDBJ databases">
        <title>The genome sequence of Vittaforma corneae strain ATCC 50505.</title>
        <authorList>
            <consortium name="The Broad Institute Genome Sequencing Platform"/>
            <person name="Cuomo C."/>
            <person name="Didier E."/>
            <person name="Bowers L."/>
            <person name="Young S.K."/>
            <person name="Zeng Q."/>
            <person name="Gargeya S."/>
            <person name="Fitzgerald M."/>
            <person name="Haas B."/>
            <person name="Abouelleil A."/>
            <person name="Alvarado L."/>
            <person name="Arachchi H.M."/>
            <person name="Berlin A."/>
            <person name="Chapman S.B."/>
            <person name="Gearin G."/>
            <person name="Goldberg J."/>
            <person name="Griggs A."/>
            <person name="Gujja S."/>
            <person name="Hansen M."/>
            <person name="Heiman D."/>
            <person name="Howarth C."/>
            <person name="Larimer J."/>
            <person name="Lui A."/>
            <person name="MacDonald P.J.P."/>
            <person name="McCowen C."/>
            <person name="Montmayeur A."/>
            <person name="Murphy C."/>
            <person name="Neiman D."/>
            <person name="Pearson M."/>
            <person name="Priest M."/>
            <person name="Roberts A."/>
            <person name="Saif S."/>
            <person name="Shea T."/>
            <person name="Sisk P."/>
            <person name="Stolte C."/>
            <person name="Sykes S."/>
            <person name="Wortman J."/>
            <person name="Nusbaum C."/>
            <person name="Birren B."/>
        </authorList>
    </citation>
    <scope>NUCLEOTIDE SEQUENCE [LARGE SCALE GENOMIC DNA]</scope>
    <source>
        <strain evidence="3">ATCC 50505</strain>
    </source>
</reference>
<sequence length="483" mass="54777">FSFLVSFLSHLYFYNHNPLTFFALSSDKNSLRNKFILTCIRIFFVISNLFVIFSWARFQSLKKLSSIHMDENVLYFSGILILLCLAFCFTVSFFLSIFSRYFTVLCLFSPLLFTLLLYNNTNNFWIVVALVVSIFLSVVTIFDLLINGEDVYQKIGRVASIMWRNIIPVFAVIFVVSLFNAIMVYFSCFVFGYIKNKLIAVLIYSFIVAWLYGACSGIIKAFISSYIYSSLGDKNNRFTTAIYSVVSIIDSILYATFIPAVLECLITAVDLVSHYICDKSSNKKKSGAAISISAGQYIALMVLEGIRSFLIALKTAVEFYNEFLISYLAIFGGEFDQEALKESMKIRRTRSRQSTVLFIFLRIVLSVLACAALIGMLPFNTNLIFENFTGNLHLLIGPETQIDSTQAVSLYSSFQIYFSVIYFCLFVAINFISSYFNGLIAAMYFDHKQRSKSISMKMLSNTRDEKAIVEDKTKQAAQCAPAG</sequence>
<feature type="transmembrane region" description="Helical" evidence="1">
    <location>
        <begin position="35"/>
        <end position="53"/>
    </location>
</feature>
<dbReference type="GeneID" id="19881155"/>
<feature type="transmembrane region" description="Helical" evidence="1">
    <location>
        <begin position="420"/>
        <end position="445"/>
    </location>
</feature>
<protein>
    <submittedName>
        <fullName evidence="2">Uncharacterized protein</fullName>
    </submittedName>
</protein>
<dbReference type="RefSeq" id="XP_007603890.1">
    <property type="nucleotide sequence ID" value="XM_007603828.1"/>
</dbReference>
<feature type="non-terminal residue" evidence="2">
    <location>
        <position position="1"/>
    </location>
</feature>
<keyword evidence="1" id="KW-1133">Transmembrane helix</keyword>
<feature type="transmembrane region" description="Helical" evidence="1">
    <location>
        <begin position="125"/>
        <end position="146"/>
    </location>
</feature>
<dbReference type="Proteomes" id="UP000011082">
    <property type="component" value="Unassembled WGS sequence"/>
</dbReference>
<dbReference type="InParanoid" id="L2GQB8"/>
<organism evidence="2 3">
    <name type="scientific">Vittaforma corneae (strain ATCC 50505)</name>
    <name type="common">Microsporidian parasite</name>
    <name type="synonym">Nosema corneum</name>
    <dbReference type="NCBI Taxonomy" id="993615"/>
    <lineage>
        <taxon>Eukaryota</taxon>
        <taxon>Fungi</taxon>
        <taxon>Fungi incertae sedis</taxon>
        <taxon>Microsporidia</taxon>
        <taxon>Nosematidae</taxon>
        <taxon>Vittaforma</taxon>
    </lineage>
</organism>
<dbReference type="VEuPathDB" id="MicrosporidiaDB:VICG_00437"/>
<keyword evidence="1" id="KW-0812">Transmembrane</keyword>
<gene>
    <name evidence="2" type="ORF">VICG_00437</name>
</gene>
<dbReference type="HOGENOM" id="CLU_565715_0_0_1"/>
<name>L2GQB8_VITCO</name>
<evidence type="ECO:0000313" key="3">
    <source>
        <dbReference type="Proteomes" id="UP000011082"/>
    </source>
</evidence>
<feature type="transmembrane region" description="Helical" evidence="1">
    <location>
        <begin position="201"/>
        <end position="228"/>
    </location>
</feature>
<proteinExistence type="predicted"/>
<keyword evidence="1" id="KW-0472">Membrane</keyword>
<feature type="transmembrane region" description="Helical" evidence="1">
    <location>
        <begin position="73"/>
        <end position="95"/>
    </location>
</feature>
<accession>L2GQB8</accession>
<keyword evidence="3" id="KW-1185">Reference proteome</keyword>
<feature type="transmembrane region" description="Helical" evidence="1">
    <location>
        <begin position="240"/>
        <end position="266"/>
    </location>
</feature>
<evidence type="ECO:0000256" key="1">
    <source>
        <dbReference type="SAM" id="Phobius"/>
    </source>
</evidence>
<feature type="transmembrane region" description="Helical" evidence="1">
    <location>
        <begin position="166"/>
        <end position="194"/>
    </location>
</feature>
<feature type="transmembrane region" description="Helical" evidence="1">
    <location>
        <begin position="356"/>
        <end position="379"/>
    </location>
</feature>